<evidence type="ECO:0000313" key="15">
    <source>
        <dbReference type="EMBL" id="WFF41305.1"/>
    </source>
</evidence>
<dbReference type="InterPro" id="IPR039426">
    <property type="entry name" value="TonB-dep_rcpt-like"/>
</dbReference>
<comment type="subcellular location">
    <subcellularLocation>
        <location evidence="1 10">Cell outer membrane</location>
        <topology evidence="1 10">Multi-pass membrane protein</topology>
    </subcellularLocation>
</comment>
<dbReference type="InterPro" id="IPR036942">
    <property type="entry name" value="Beta-barrel_TonB_sf"/>
</dbReference>
<evidence type="ECO:0000256" key="4">
    <source>
        <dbReference type="ARBA" id="ARBA00022452"/>
    </source>
</evidence>
<dbReference type="Pfam" id="PF00593">
    <property type="entry name" value="TonB_dep_Rec_b-barrel"/>
    <property type="match status" value="1"/>
</dbReference>
<dbReference type="PROSITE" id="PS52016">
    <property type="entry name" value="TONB_DEPENDENT_REC_3"/>
    <property type="match status" value="1"/>
</dbReference>
<feature type="domain" description="TonB-dependent receptor plug" evidence="14">
    <location>
        <begin position="76"/>
        <end position="170"/>
    </location>
</feature>
<feature type="signal peptide" evidence="12">
    <location>
        <begin position="1"/>
        <end position="32"/>
    </location>
</feature>
<dbReference type="RefSeq" id="WP_282236033.1">
    <property type="nucleotide sequence ID" value="NZ_CP035631.1"/>
</dbReference>
<protein>
    <submittedName>
        <fullName evidence="15">TonB-dependent siderophore receptor</fullName>
    </submittedName>
</protein>
<reference evidence="15 16" key="1">
    <citation type="submission" date="2019-01" db="EMBL/GenBank/DDBJ databases">
        <title>Genome sequence of Salinicola endophyticus REST5.</title>
        <authorList>
            <person name="Nascimento F.X."/>
        </authorList>
    </citation>
    <scope>NUCLEOTIDE SEQUENCE [LARGE SCALE GENOMIC DNA]</scope>
    <source>
        <strain evidence="15 16">REST5</strain>
    </source>
</reference>
<evidence type="ECO:0000259" key="13">
    <source>
        <dbReference type="Pfam" id="PF00593"/>
    </source>
</evidence>
<dbReference type="Gene3D" id="2.40.170.20">
    <property type="entry name" value="TonB-dependent receptor, beta-barrel domain"/>
    <property type="match status" value="1"/>
</dbReference>
<evidence type="ECO:0000256" key="3">
    <source>
        <dbReference type="ARBA" id="ARBA00022448"/>
    </source>
</evidence>
<comment type="similarity">
    <text evidence="2 10 11">Belongs to the TonB-dependent receptor family.</text>
</comment>
<keyword evidence="5 10" id="KW-0812">Transmembrane</keyword>
<dbReference type="PANTHER" id="PTHR32552">
    <property type="entry name" value="FERRICHROME IRON RECEPTOR-RELATED"/>
    <property type="match status" value="1"/>
</dbReference>
<keyword evidence="8 15" id="KW-0675">Receptor</keyword>
<dbReference type="EMBL" id="CP035631">
    <property type="protein sequence ID" value="WFF41305.1"/>
    <property type="molecule type" value="Genomic_DNA"/>
</dbReference>
<dbReference type="Pfam" id="PF07715">
    <property type="entry name" value="Plug"/>
    <property type="match status" value="1"/>
</dbReference>
<dbReference type="Gene3D" id="2.170.130.10">
    <property type="entry name" value="TonB-dependent receptor, plug domain"/>
    <property type="match status" value="1"/>
</dbReference>
<evidence type="ECO:0000256" key="6">
    <source>
        <dbReference type="ARBA" id="ARBA00023077"/>
    </source>
</evidence>
<keyword evidence="7 10" id="KW-0472">Membrane</keyword>
<evidence type="ECO:0000259" key="14">
    <source>
        <dbReference type="Pfam" id="PF07715"/>
    </source>
</evidence>
<accession>A0ABY8FGX2</accession>
<dbReference type="NCBIfam" id="TIGR01783">
    <property type="entry name" value="TonB-siderophor"/>
    <property type="match status" value="1"/>
</dbReference>
<keyword evidence="9 10" id="KW-0998">Cell outer membrane</keyword>
<organism evidence="15 16">
    <name type="scientific">Salinicola endophyticus</name>
    <dbReference type="NCBI Taxonomy" id="1949083"/>
    <lineage>
        <taxon>Bacteria</taxon>
        <taxon>Pseudomonadati</taxon>
        <taxon>Pseudomonadota</taxon>
        <taxon>Gammaproteobacteria</taxon>
        <taxon>Oceanospirillales</taxon>
        <taxon>Halomonadaceae</taxon>
        <taxon>Salinicola</taxon>
    </lineage>
</organism>
<dbReference type="InterPro" id="IPR037066">
    <property type="entry name" value="Plug_dom_sf"/>
</dbReference>
<dbReference type="Proteomes" id="UP001321526">
    <property type="component" value="Chromosome"/>
</dbReference>
<feature type="chain" id="PRO_5046408639" evidence="12">
    <location>
        <begin position="33"/>
        <end position="709"/>
    </location>
</feature>
<evidence type="ECO:0000256" key="2">
    <source>
        <dbReference type="ARBA" id="ARBA00009810"/>
    </source>
</evidence>
<keyword evidence="16" id="KW-1185">Reference proteome</keyword>
<evidence type="ECO:0000256" key="12">
    <source>
        <dbReference type="SAM" id="SignalP"/>
    </source>
</evidence>
<keyword evidence="12" id="KW-0732">Signal</keyword>
<evidence type="ECO:0000256" key="11">
    <source>
        <dbReference type="RuleBase" id="RU003357"/>
    </source>
</evidence>
<evidence type="ECO:0000256" key="9">
    <source>
        <dbReference type="ARBA" id="ARBA00023237"/>
    </source>
</evidence>
<dbReference type="InterPro" id="IPR010105">
    <property type="entry name" value="TonB_sidphr_rcpt"/>
</dbReference>
<evidence type="ECO:0000256" key="10">
    <source>
        <dbReference type="PROSITE-ProRule" id="PRU01360"/>
    </source>
</evidence>
<dbReference type="CDD" id="cd01347">
    <property type="entry name" value="ligand_gated_channel"/>
    <property type="match status" value="1"/>
</dbReference>
<keyword evidence="3 10" id="KW-0813">Transport</keyword>
<dbReference type="InterPro" id="IPR000531">
    <property type="entry name" value="Beta-barrel_TonB"/>
</dbReference>
<keyword evidence="4 10" id="KW-1134">Transmembrane beta strand</keyword>
<evidence type="ECO:0000256" key="1">
    <source>
        <dbReference type="ARBA" id="ARBA00004571"/>
    </source>
</evidence>
<dbReference type="SUPFAM" id="SSF56935">
    <property type="entry name" value="Porins"/>
    <property type="match status" value="1"/>
</dbReference>
<proteinExistence type="inferred from homology"/>
<sequence>MTARSFAPGRALPRWQPLAALLTLLPLTPAHAEDTGEVALDPVVVSARAPVDTVEGYRPGASNLVTGRRTDFLAQARTVDALTPQLLTDIGADSLTDAMAFVAGVTQGNTMGGTEAGFIKRGFGSNGDGSILRDGIRQPRNTFPLFTTERIEVLKGPSSFRYGIQEPGGVINVISKKPQYAWARTISGKGTSFGGGNASVDVTGPLGDSGAAFRFIVGQQDEDYWRDFGSNRQTVVAPSLSWEDDNTRLWFAYEYRDYDLTLDRGTAFVDGDPVDVPRKRRFDEEWSRVTGHDQSFTARWEQDLNSAWTSRLTYGWTRRQYDDGQLRVLSVDEDGTARRRADANHGFDRRVIYTAAELLGDAELAGIRHEMTVGIDHERRRDYLADRYRGVNDTISIYHPRHGDLTLDGATYLDGRSHRLHEINTTGAYADDNLHLGERWILGLGGRFQHTEQYGGQGRPFVVDTDTQDDIFLPHASLLYQVDPLTSVYVSYSESFVPNAPDSDTGQRFDPERGRGWEAGLKRRLFDERVDAALAYFEITKENVVVSDNDVSRAVGKSRARGVEMSLQGQLTDQLSLLANYAYTDAEVLEDADGGTAGNELPNVARHTASLLLAQTLALNPDLGRWRVGGGLRYVGSREGDSDNSFTLDAYTVADAFVAWDTRWLGDATHLQLNVHNLFDTTYYPSGLGDTRVVVGEPLEVTLQASVTF</sequence>
<dbReference type="InterPro" id="IPR012910">
    <property type="entry name" value="Plug_dom"/>
</dbReference>
<feature type="domain" description="TonB-dependent receptor-like beta-barrel" evidence="13">
    <location>
        <begin position="241"/>
        <end position="678"/>
    </location>
</feature>
<evidence type="ECO:0000256" key="7">
    <source>
        <dbReference type="ARBA" id="ARBA00023136"/>
    </source>
</evidence>
<evidence type="ECO:0000256" key="5">
    <source>
        <dbReference type="ARBA" id="ARBA00022692"/>
    </source>
</evidence>
<evidence type="ECO:0000256" key="8">
    <source>
        <dbReference type="ARBA" id="ARBA00023170"/>
    </source>
</evidence>
<gene>
    <name evidence="15" type="ORF">EVC62_07190</name>
</gene>
<keyword evidence="6 11" id="KW-0798">TonB box</keyword>
<name>A0ABY8FGX2_9GAMM</name>
<dbReference type="PANTHER" id="PTHR32552:SF85">
    <property type="entry name" value="BLL7968 PROTEIN"/>
    <property type="match status" value="1"/>
</dbReference>
<evidence type="ECO:0000313" key="16">
    <source>
        <dbReference type="Proteomes" id="UP001321526"/>
    </source>
</evidence>